<reference evidence="1 2" key="1">
    <citation type="journal article" date="2020" name="Nature">
        <title>Six reference-quality genomes reveal evolution of bat adaptations.</title>
        <authorList>
            <person name="Jebb D."/>
            <person name="Huang Z."/>
            <person name="Pippel M."/>
            <person name="Hughes G.M."/>
            <person name="Lavrichenko K."/>
            <person name="Devanna P."/>
            <person name="Winkler S."/>
            <person name="Jermiin L.S."/>
            <person name="Skirmuntt E.C."/>
            <person name="Katzourakis A."/>
            <person name="Burkitt-Gray L."/>
            <person name="Ray D.A."/>
            <person name="Sullivan K.A.M."/>
            <person name="Roscito J.G."/>
            <person name="Kirilenko B.M."/>
            <person name="Davalos L.M."/>
            <person name="Corthals A.P."/>
            <person name="Power M.L."/>
            <person name="Jones G."/>
            <person name="Ransome R.D."/>
            <person name="Dechmann D.K.N."/>
            <person name="Locatelli A.G."/>
            <person name="Puechmaille S.J."/>
            <person name="Fedrigo O."/>
            <person name="Jarvis E.D."/>
            <person name="Hiller M."/>
            <person name="Vernes S.C."/>
            <person name="Myers E.W."/>
            <person name="Teeling E.C."/>
        </authorList>
    </citation>
    <scope>NUCLEOTIDE SEQUENCE [LARGE SCALE GENOMIC DNA]</scope>
    <source>
        <strain evidence="1">MRouAeg1</strain>
        <tissue evidence="1">Muscle</tissue>
    </source>
</reference>
<protein>
    <submittedName>
        <fullName evidence="1">Uncharacterized protein</fullName>
    </submittedName>
</protein>
<sequence length="136" mass="15427">MGFVFTVSRVCSLLVTCTAVCTQLAFVMYLHAHVFSSKLNSKSLCEYKGLFSWIVLVPRAGHRVQIHFYWSSSSIISYVNDHKQVNLACQGHLFLICKMGNKFLVRIILSNILSPLYSKLRIFFPYLTEASTIIGV</sequence>
<name>A0A7J8F0R0_ROUAE</name>
<accession>A0A7J8F0R0</accession>
<keyword evidence="2" id="KW-1185">Reference proteome</keyword>
<evidence type="ECO:0000313" key="2">
    <source>
        <dbReference type="Proteomes" id="UP000593571"/>
    </source>
</evidence>
<dbReference type="AlphaFoldDB" id="A0A7J8F0R0"/>
<dbReference type="EMBL" id="JACASE010000008">
    <property type="protein sequence ID" value="KAF6441131.1"/>
    <property type="molecule type" value="Genomic_DNA"/>
</dbReference>
<evidence type="ECO:0000313" key="1">
    <source>
        <dbReference type="EMBL" id="KAF6441131.1"/>
    </source>
</evidence>
<gene>
    <name evidence="1" type="ORF">HJG63_012295</name>
</gene>
<dbReference type="Proteomes" id="UP000593571">
    <property type="component" value="Unassembled WGS sequence"/>
</dbReference>
<organism evidence="1 2">
    <name type="scientific">Rousettus aegyptiacus</name>
    <name type="common">Egyptian fruit bat</name>
    <name type="synonym">Pteropus aegyptiacus</name>
    <dbReference type="NCBI Taxonomy" id="9407"/>
    <lineage>
        <taxon>Eukaryota</taxon>
        <taxon>Metazoa</taxon>
        <taxon>Chordata</taxon>
        <taxon>Craniata</taxon>
        <taxon>Vertebrata</taxon>
        <taxon>Euteleostomi</taxon>
        <taxon>Mammalia</taxon>
        <taxon>Eutheria</taxon>
        <taxon>Laurasiatheria</taxon>
        <taxon>Chiroptera</taxon>
        <taxon>Yinpterochiroptera</taxon>
        <taxon>Pteropodoidea</taxon>
        <taxon>Pteropodidae</taxon>
        <taxon>Rousettinae</taxon>
        <taxon>Rousettus</taxon>
    </lineage>
</organism>
<comment type="caution">
    <text evidence="1">The sequence shown here is derived from an EMBL/GenBank/DDBJ whole genome shotgun (WGS) entry which is preliminary data.</text>
</comment>
<proteinExistence type="predicted"/>